<dbReference type="InterPro" id="IPR049522">
    <property type="entry name" value="ART-PolyVal_dom"/>
</dbReference>
<dbReference type="EMBL" id="DVOR01000100">
    <property type="protein sequence ID" value="HIV09109.1"/>
    <property type="molecule type" value="Genomic_DNA"/>
</dbReference>
<evidence type="ECO:0000256" key="1">
    <source>
        <dbReference type="SAM" id="MobiDB-lite"/>
    </source>
</evidence>
<protein>
    <submittedName>
        <fullName evidence="4">Uncharacterized protein</fullName>
    </submittedName>
</protein>
<sequence>MIPPDDVRRFFAEYFGMEPDAIPMGMRTMLDEIRDAAAEMNRGVRGYLPAGPEVRGLLEGGDGGVMGLLGWDAPTEQELEGATPARTNVPIGLARPAAAGMSMADASHLTEMMRTPSQPREDAQPEPTTEPTPVEQEPVPEPTPEPTPEQPVEQKPAQPKSEWEEREDLDADLEEPFDADETEGAWRPRAYGAPCMENANGEVAYDWKEENGLLVAEEDGETISGGRENFQDEADEALGNITEALPSVEGNVVYLQTGPLEPGKAPTKLVVFGESAQTIAGALDAANVTYRDNFDSIDEKIDEGKETRDGDAYDESHYKVAISGKKNVQAAIQALVGDNGDYGAVVLQDEGGSIRIMLNPKSVNMEGVTTLAQAQAANEQLKQGIEGRNKQAIEAWEARTGLKYDPEWREHIVRPDGPFREVDGSIVREGTLRNGEWDGEVREYNGDRLTRSVVYKNGVQTGASKEYRFDGTLAVERVPGEDGQSVTEIHYDASGKTEDYRLVRGKRGVVLFDSRKQEEAQPEPAAQPEPEQKPSAKTKAFERVREPIGSQGGYMEGTKEDGHWVGEVRLFNTGKDKLPAMIEHYDSSGRLEIRETMHSTDRSKVYLRTYFYADGSSIQTMYAPNGDRVRSVSIDVNGRETILYSRQLERFRQNLEEAKGSKHFPKEAIDWELLTSDDKGLRIAEDVLFYVKDLDRQDAEPNLDKKQRENERRRSQTKLREYRKKALALQEELQKRRGQGGNAVQPAPGTKDSWEGKAIEAIVQDIRAIRETPRADHTSPLLKPGATQQKDGTVLHVESEIGGRGVRVYRTNKNGKKVGEEKVFRRIWNDAVTGKPEFDDFLTLHESTRYDDNGNPVEILSYDSDGRIHGRERFRSWRDENGEWHIKSVDHFVVDEDGVYIGREGKTTDVLPLDVLDESSGQAGNTALSVGGFGLNANARAEMEKVRKQYEGTDKWMKAPNGKPTKLTRRLWLLVRTPAFKRWFGDWENDPANASKVVDENGEPLVVYHGSENAGFTVFDSDYWDEDTIGNFASSEEDIAGTYSGTSLLIRSDMGQGKRQGNYALFLNIRNPLIVDAQGNYWDEIPPENRDDYVGAGELTDEQLETLAERAGVDEELERDEDGELTWQGRNDLVESVESAYAQDVYDSDGWPTGETESPIFNSETLEATSEHRIADSTRKIANRALKDGTGYDGVIFRDIVDIGPHSRPFFRRESDVFVTKDGQQLKSATDNKGTFDPMNPDIRLSVGSRMGKWEADPGFAAVRPAEVGRQRRAGAYYPDIGGWLANTAFSIGERRKAEYRAVIEKKRPDLPADEVERFMGELDKLGNTKAEKAALHWFVKGGLQLPEDGEKLGTALKTAEKFKLDPFGFGSPDELLAEADRRNPKKQKEAYIDPDTVPELTNKRDLGHGVVVYDVEDSDAGQEAMRRIMNSHLGRNADGEYWSPWCLLTPTVSGGVSESAKGYWKDYNTSGRGAAFYKGKLVAFQSSKNYKIEWWDMGDKSHGASVPVSQKVSARELGWGEAVPEDAMATRGFEVNEETGKKRIFGSRKAVVNRDGVSEVWVKRGNGGVPWAESIWWHKDGEPFFFERRQLIEGMVLLTERKTGKGLGDLTSSYRLEKKRDGTFVLWITAKNKVYSFISRPDGSLKPGVYTDENLKPEDLIPELAPTVALLRTRGQRADVRNAPGNTAFSLTHKELQAMSAVNADGVRPITDKAHLKETFRRFGVVTNGDDGRKALFPAASAGKFLSNTGERAEFILPLLGDLYRTSRHLFSEDEHAIENHKTHRNYLKYHHYINKVARDGEEYYVRLTVTEQPENRNSTRNEVHSGTFSRVAVYNENGDLVTALGEEPSGERRPPFIDTKIANWLKENKPSGNVSFSVGSRPGRAPGVEPGGDVREAGEGALAWLRRKFVHSQTPVFDAVRRVMGVGREPPDALNVEAAAKNVHGKIRARQEVLQRAYLEPLKAILAQPGMDRKRFDDYALALHALERNRMIQERSVVVDPTTGEVVDLGVEAGSGVTNAWAERVIREIQRDPFAAQYKEAANILAEMNRFVLRGAVADGLLTEAQAKTWMRLSPHYVPLKSGGAAPGAIHKRATGRFTRPDSVLVNSMRQAYATVRNGELNRVNKIMADWIRAYDPNGEKLGGTVPESHKHAKIKMAEPQYVPKGSTAEALLRERGIRLVETEDKGGYWVDTGVLPNALKRVVRESVPQGDDIVTF</sequence>
<reference evidence="4" key="2">
    <citation type="journal article" date="2021" name="PeerJ">
        <title>Extensive microbial diversity within the chicken gut microbiome revealed by metagenomics and culture.</title>
        <authorList>
            <person name="Gilroy R."/>
            <person name="Ravi A."/>
            <person name="Getino M."/>
            <person name="Pursley I."/>
            <person name="Horton D.L."/>
            <person name="Alikhan N.F."/>
            <person name="Baker D."/>
            <person name="Gharbi K."/>
            <person name="Hall N."/>
            <person name="Watson M."/>
            <person name="Adriaenssens E.M."/>
            <person name="Foster-Nyarko E."/>
            <person name="Jarju S."/>
            <person name="Secka A."/>
            <person name="Antonio M."/>
            <person name="Oren A."/>
            <person name="Chaudhuri R.R."/>
            <person name="La Ragione R."/>
            <person name="Hildebrand F."/>
            <person name="Pallen M.J."/>
        </authorList>
    </citation>
    <scope>NUCLEOTIDE SEQUENCE</scope>
    <source>
        <strain evidence="4">35461</strain>
    </source>
</reference>
<organism evidence="4 5">
    <name type="scientific">Candidatus Spyradenecus faecavium</name>
    <dbReference type="NCBI Taxonomy" id="2840947"/>
    <lineage>
        <taxon>Bacteria</taxon>
        <taxon>Pseudomonadati</taxon>
        <taxon>Lentisphaerota</taxon>
        <taxon>Lentisphaeria</taxon>
        <taxon>Lentisphaerales</taxon>
        <taxon>Lentisphaeraceae</taxon>
        <taxon>Lentisphaeraceae incertae sedis</taxon>
        <taxon>Candidatus Spyradenecus</taxon>
    </lineage>
</organism>
<feature type="region of interest" description="Disordered" evidence="1">
    <location>
        <begin position="700"/>
        <end position="719"/>
    </location>
</feature>
<feature type="domain" description="ART-PolyVal-like" evidence="2">
    <location>
        <begin position="999"/>
        <end position="1236"/>
    </location>
</feature>
<feature type="region of interest" description="Disordered" evidence="1">
    <location>
        <begin position="112"/>
        <end position="188"/>
    </location>
</feature>
<feature type="compositionally biased region" description="Pro residues" evidence="1">
    <location>
        <begin position="139"/>
        <end position="149"/>
    </location>
</feature>
<evidence type="ECO:0000259" key="3">
    <source>
        <dbReference type="Pfam" id="PF18798"/>
    </source>
</evidence>
<feature type="non-terminal residue" evidence="4">
    <location>
        <position position="2219"/>
    </location>
</feature>
<feature type="compositionally biased region" description="Low complexity" evidence="1">
    <location>
        <begin position="125"/>
        <end position="137"/>
    </location>
</feature>
<dbReference type="Pfam" id="PF18798">
    <property type="entry name" value="LPD3"/>
    <property type="match status" value="1"/>
</dbReference>
<accession>A0A9D1NLW9</accession>
<feature type="region of interest" description="Disordered" evidence="1">
    <location>
        <begin position="513"/>
        <end position="540"/>
    </location>
</feature>
<reference evidence="4" key="1">
    <citation type="submission" date="2020-10" db="EMBL/GenBank/DDBJ databases">
        <authorList>
            <person name="Gilroy R."/>
        </authorList>
    </citation>
    <scope>NUCLEOTIDE SEQUENCE</scope>
    <source>
        <strain evidence="4">35461</strain>
    </source>
</reference>
<feature type="compositionally biased region" description="Basic and acidic residues" evidence="1">
    <location>
        <begin position="530"/>
        <end position="540"/>
    </location>
</feature>
<gene>
    <name evidence="4" type="ORF">IAC79_03230</name>
</gene>
<feature type="region of interest" description="Disordered" evidence="1">
    <location>
        <begin position="1875"/>
        <end position="1895"/>
    </location>
</feature>
<evidence type="ECO:0000313" key="4">
    <source>
        <dbReference type="EMBL" id="HIV09109.1"/>
    </source>
</evidence>
<feature type="region of interest" description="Disordered" evidence="1">
    <location>
        <begin position="733"/>
        <end position="753"/>
    </location>
</feature>
<proteinExistence type="predicted"/>
<comment type="caution">
    <text evidence="4">The sequence shown here is derived from an EMBL/GenBank/DDBJ whole genome shotgun (WGS) entry which is preliminary data.</text>
</comment>
<dbReference type="InterPro" id="IPR040824">
    <property type="entry name" value="LPD3"/>
</dbReference>
<dbReference type="Pfam" id="PF18760">
    <property type="entry name" value="ART-PolyVal"/>
    <property type="match status" value="1"/>
</dbReference>
<dbReference type="Proteomes" id="UP000886845">
    <property type="component" value="Unassembled WGS sequence"/>
</dbReference>
<feature type="compositionally biased region" description="Acidic residues" evidence="1">
    <location>
        <begin position="164"/>
        <end position="183"/>
    </location>
</feature>
<name>A0A9D1NLW9_9BACT</name>
<evidence type="ECO:0000313" key="5">
    <source>
        <dbReference type="Proteomes" id="UP000886845"/>
    </source>
</evidence>
<evidence type="ECO:0000259" key="2">
    <source>
        <dbReference type="Pfam" id="PF18760"/>
    </source>
</evidence>
<dbReference type="SUPFAM" id="SSF82185">
    <property type="entry name" value="Histone H3 K4-specific methyltransferase SET7/9 N-terminal domain"/>
    <property type="match status" value="1"/>
</dbReference>
<feature type="domain" description="Large polyvalent protein-associated" evidence="3">
    <location>
        <begin position="1715"/>
        <end position="1817"/>
    </location>
</feature>